<dbReference type="EMBL" id="EU935739">
    <property type="protein sequence ID" value="ACQ42074.1"/>
    <property type="molecule type" value="Genomic_DNA"/>
</dbReference>
<accession>C7S9V3</accession>
<proteinExistence type="predicted"/>
<dbReference type="AlphaFoldDB" id="C7S9V3"/>
<organism evidence="1">
    <name type="scientific">Escherichia coli</name>
    <dbReference type="NCBI Taxonomy" id="562"/>
    <lineage>
        <taxon>Bacteria</taxon>
        <taxon>Pseudomonadati</taxon>
        <taxon>Pseudomonadota</taxon>
        <taxon>Gammaproteobacteria</taxon>
        <taxon>Enterobacterales</taxon>
        <taxon>Enterobacteriaceae</taxon>
        <taxon>Escherichia</taxon>
    </lineage>
</organism>
<protein>
    <submittedName>
        <fullName evidence="1">Uncharacterized protein</fullName>
    </submittedName>
</protein>
<name>C7S9V3_ECOLX</name>
<evidence type="ECO:0000313" key="1">
    <source>
        <dbReference type="EMBL" id="ACQ42074.1"/>
    </source>
</evidence>
<dbReference type="AntiFam" id="ANF00095">
    <property type="entry name" value="Shadow ORF (opposite ABC transporters)"/>
</dbReference>
<geneLocation type="plasmid" evidence="1">
    <name>pEK499</name>
</geneLocation>
<reference evidence="1" key="1">
    <citation type="journal article" date="2009" name="Antimicrob. Agents Chemother.">
        <title>Complete Nucleotide Sequences of Plasmids pEK204, pEK499, and pEK516, Encoding CTX-M Enzymes in Three Major Escherichia coli Lineages from the United Kingdom, All Belonging to the International O25:H4-ST131 Clone.</title>
        <authorList>
            <person name="Woodford N."/>
            <person name="Carattoli A."/>
            <person name="Karisik E."/>
            <person name="Underwood A."/>
            <person name="Ellington M.J."/>
            <person name="Livermore D.M."/>
        </authorList>
    </citation>
    <scope>NUCLEOTIDE SEQUENCE</scope>
    <source>
        <strain evidence="1">A</strain>
        <plasmid evidence="1">pEK499</plasmid>
    </source>
</reference>
<keyword evidence="1" id="KW-0614">Plasmid</keyword>
<sequence>MILTVSGSVLTATTTTLSPHFLLSASSVSISARHPPHPADQKFRYTAFPCQRSRPDSWPCRSNTASAGAGAPTASFSSLHPLIRIAAASNSTLCQRMLIGLLTQIFTVLQPQNTVGKLPKRRVVRHHHNRAPLTMQIGEQIQHPLLILFIQVARRFIRENNRRFVDQRPGDTHTLLLTTGKLARQVRHTMPKPYLFQHLPRRRFIHHAVVMLGEHDVFQRS</sequence>
<dbReference type="AntiFam" id="ANF00142">
    <property type="entry name" value="Shadow ORF (opposite yadG)"/>
</dbReference>